<evidence type="ECO:0000313" key="1">
    <source>
        <dbReference type="EMBL" id="MEL4456372.1"/>
    </source>
</evidence>
<name>A0ABU9L447_9FLAO</name>
<reference evidence="1 2" key="1">
    <citation type="submission" date="2024-04" db="EMBL/GenBank/DDBJ databases">
        <title>whole genome sequencing of Lutimonas vermicola strain IMCC1616.</title>
        <authorList>
            <person name="Bae S.S."/>
        </authorList>
    </citation>
    <scope>NUCLEOTIDE SEQUENCE [LARGE SCALE GENOMIC DNA]</scope>
    <source>
        <strain evidence="1 2">IMCC1616</strain>
    </source>
</reference>
<keyword evidence="2" id="KW-1185">Reference proteome</keyword>
<dbReference type="Gene3D" id="3.40.50.620">
    <property type="entry name" value="HUPs"/>
    <property type="match status" value="1"/>
</dbReference>
<dbReference type="InterPro" id="IPR014729">
    <property type="entry name" value="Rossmann-like_a/b/a_fold"/>
</dbReference>
<dbReference type="EMBL" id="JBCDNA010000002">
    <property type="protein sequence ID" value="MEL4456372.1"/>
    <property type="molecule type" value="Genomic_DNA"/>
</dbReference>
<accession>A0ABU9L447</accession>
<gene>
    <name evidence="1" type="ORF">AABB81_10725</name>
</gene>
<organism evidence="1 2">
    <name type="scientific">Lutimonas vermicola</name>
    <dbReference type="NCBI Taxonomy" id="414288"/>
    <lineage>
        <taxon>Bacteria</taxon>
        <taxon>Pseudomonadati</taxon>
        <taxon>Bacteroidota</taxon>
        <taxon>Flavobacteriia</taxon>
        <taxon>Flavobacteriales</taxon>
        <taxon>Flavobacteriaceae</taxon>
        <taxon>Lutimonas</taxon>
    </lineage>
</organism>
<evidence type="ECO:0008006" key="3">
    <source>
        <dbReference type="Google" id="ProtNLM"/>
    </source>
</evidence>
<sequence>MINLESFKVLKKLSVNNIHIEPRKVKASYCVEKFTGETSIFELIYSYEHPYFRKTEPGDVNLASMMLAQVALNYGLFFETIEFDGLFDKTDQQFLKDMMENTSREILTNKLLVKNEFLKPPFDNLQPAKRDKYTQARLFFNNTQFGSLRLEKQEAETDLNKYAILSSGGKDSLLSYGIIKEIGEPYPVFINEAGRHWFTAVNSHRYYKEIEPHTEKPWCNSDRLFNWMLKQLPFIKENYATIRADIYPVRLWTVAVFLFGVLPVARKKGIGNILIGDEYDTTLKGNLEGISHYNGLYDQSKYFDNALTRYYKNKGWAIFQYSLLRSLGELLIMKTLIKRYPELQKHQVSCHAAHEMNGRMSPCGKCEKCRRIIGMVMALDENPEACGYSEVQIREGLKALANKSVKQIGSDAAQLYFMLLEKGLIEKNEFTLKVAREHSEILKLRFDHERSTLEDMPLHIRKPLFTILGRYANGAVVRQGQKWVETEINNDFLTETKYKFDGQNN</sequence>
<comment type="caution">
    <text evidence="1">The sequence shown here is derived from an EMBL/GenBank/DDBJ whole genome shotgun (WGS) entry which is preliminary data.</text>
</comment>
<protein>
    <recommendedName>
        <fullName evidence="3">7-cyano-7-deazaguanine synthase</fullName>
    </recommendedName>
</protein>
<dbReference type="Proteomes" id="UP001474120">
    <property type="component" value="Unassembled WGS sequence"/>
</dbReference>
<evidence type="ECO:0000313" key="2">
    <source>
        <dbReference type="Proteomes" id="UP001474120"/>
    </source>
</evidence>
<dbReference type="RefSeq" id="WP_342160498.1">
    <property type="nucleotide sequence ID" value="NZ_JBCDNA010000002.1"/>
</dbReference>
<proteinExistence type="predicted"/>